<sequence length="107" mass="12842">MEKYDTETDEYADDFVELEPMEVNILSGLENCIYSLEKPQNTPSNFLLIIDILDYYENFSDKPEYWNKLLEEEIQFQKEIAEKLSNGENLNENVYFERYKNVSFDEI</sequence>
<dbReference type="EMBL" id="FOMH01000001">
    <property type="protein sequence ID" value="SFC51770.1"/>
    <property type="molecule type" value="Genomic_DNA"/>
</dbReference>
<dbReference type="RefSeq" id="WP_091489835.1">
    <property type="nucleotide sequence ID" value="NZ_FOMH01000001.1"/>
</dbReference>
<name>A0A1I1K2C9_9FLAO</name>
<dbReference type="Proteomes" id="UP000199672">
    <property type="component" value="Unassembled WGS sequence"/>
</dbReference>
<keyword evidence="2" id="KW-1185">Reference proteome</keyword>
<accession>A0A1I1K2C9</accession>
<dbReference type="OrthoDB" id="711175at2"/>
<organism evidence="1 2">
    <name type="scientific">Flavobacterium phragmitis</name>
    <dbReference type="NCBI Taxonomy" id="739143"/>
    <lineage>
        <taxon>Bacteria</taxon>
        <taxon>Pseudomonadati</taxon>
        <taxon>Bacteroidota</taxon>
        <taxon>Flavobacteriia</taxon>
        <taxon>Flavobacteriales</taxon>
        <taxon>Flavobacteriaceae</taxon>
        <taxon>Flavobacterium</taxon>
    </lineage>
</organism>
<dbReference type="STRING" id="739143.SAMN05216297_101100"/>
<reference evidence="2" key="1">
    <citation type="submission" date="2016-10" db="EMBL/GenBank/DDBJ databases">
        <authorList>
            <person name="Varghese N."/>
            <person name="Submissions S."/>
        </authorList>
    </citation>
    <scope>NUCLEOTIDE SEQUENCE [LARGE SCALE GENOMIC DNA]</scope>
    <source>
        <strain evidence="2">CGMCC 1.10370</strain>
    </source>
</reference>
<gene>
    <name evidence="1" type="ORF">SAMN05216297_101100</name>
</gene>
<protein>
    <submittedName>
        <fullName evidence="1">Uncharacterized protein</fullName>
    </submittedName>
</protein>
<dbReference type="AlphaFoldDB" id="A0A1I1K2C9"/>
<evidence type="ECO:0000313" key="2">
    <source>
        <dbReference type="Proteomes" id="UP000199672"/>
    </source>
</evidence>
<proteinExistence type="predicted"/>
<evidence type="ECO:0000313" key="1">
    <source>
        <dbReference type="EMBL" id="SFC51770.1"/>
    </source>
</evidence>